<evidence type="ECO:0000256" key="1">
    <source>
        <dbReference type="ARBA" id="ARBA00022714"/>
    </source>
</evidence>
<sequence>MFWVNICDYSDIAPNTGVCASVHDCQVAIFREANSGKLFAIDNYDPIGCANVLSRGLLSSVGDKLAVASPLYKQHFDLISGECLEDASIRIPVYRVKEEGGKVYVALAND</sequence>
<proteinExistence type="predicted"/>
<keyword evidence="2" id="KW-0479">Metal-binding</keyword>
<feature type="domain" description="Rieske" evidence="7">
    <location>
        <begin position="4"/>
        <end position="105"/>
    </location>
</feature>
<keyword evidence="6" id="KW-0534">Nitrate assimilation</keyword>
<dbReference type="Gene3D" id="2.102.10.10">
    <property type="entry name" value="Rieske [2Fe-2S] iron-sulphur domain"/>
    <property type="match status" value="1"/>
</dbReference>
<evidence type="ECO:0000256" key="5">
    <source>
        <dbReference type="ARBA" id="ARBA00023014"/>
    </source>
</evidence>
<dbReference type="SUPFAM" id="SSF50022">
    <property type="entry name" value="ISP domain"/>
    <property type="match status" value="1"/>
</dbReference>
<evidence type="ECO:0000259" key="7">
    <source>
        <dbReference type="PROSITE" id="PS51296"/>
    </source>
</evidence>
<name>A0ABP9WV50_9GAMM</name>
<dbReference type="RefSeq" id="WP_345552124.1">
    <property type="nucleotide sequence ID" value="NZ_BAABRT010000024.1"/>
</dbReference>
<dbReference type="InterPro" id="IPR036922">
    <property type="entry name" value="Rieske_2Fe-2S_sf"/>
</dbReference>
<protein>
    <submittedName>
        <fullName evidence="8">Nitrite reductase (NADH) small subunit</fullName>
    </submittedName>
</protein>
<dbReference type="Pfam" id="PF13806">
    <property type="entry name" value="Rieske_2"/>
    <property type="match status" value="1"/>
</dbReference>
<organism evidence="8 9">
    <name type="scientific">Microbulbifer aestuariivivens</name>
    <dbReference type="NCBI Taxonomy" id="1908308"/>
    <lineage>
        <taxon>Bacteria</taxon>
        <taxon>Pseudomonadati</taxon>
        <taxon>Pseudomonadota</taxon>
        <taxon>Gammaproteobacteria</taxon>
        <taxon>Cellvibrionales</taxon>
        <taxon>Microbulbiferaceae</taxon>
        <taxon>Microbulbifer</taxon>
    </lineage>
</organism>
<dbReference type="Proteomes" id="UP001408594">
    <property type="component" value="Unassembled WGS sequence"/>
</dbReference>
<keyword evidence="1" id="KW-0001">2Fe-2S</keyword>
<keyword evidence="5" id="KW-0411">Iron-sulfur</keyword>
<dbReference type="PROSITE" id="PS51296">
    <property type="entry name" value="RIESKE"/>
    <property type="match status" value="1"/>
</dbReference>
<evidence type="ECO:0000256" key="6">
    <source>
        <dbReference type="ARBA" id="ARBA00023063"/>
    </source>
</evidence>
<dbReference type="NCBIfam" id="TIGR02378">
    <property type="entry name" value="nirD_assim_sml"/>
    <property type="match status" value="1"/>
</dbReference>
<dbReference type="EMBL" id="BAABRT010000024">
    <property type="protein sequence ID" value="GAA5526000.1"/>
    <property type="molecule type" value="Genomic_DNA"/>
</dbReference>
<comment type="caution">
    <text evidence="8">The sequence shown here is derived from an EMBL/GenBank/DDBJ whole genome shotgun (WGS) entry which is preliminary data.</text>
</comment>
<evidence type="ECO:0000256" key="4">
    <source>
        <dbReference type="ARBA" id="ARBA00023004"/>
    </source>
</evidence>
<dbReference type="PANTHER" id="PTHR40562:SF1">
    <property type="entry name" value="NITRITE REDUCTASE (NADH) SMALL SUBUNIT"/>
    <property type="match status" value="1"/>
</dbReference>
<evidence type="ECO:0000313" key="9">
    <source>
        <dbReference type="Proteomes" id="UP001408594"/>
    </source>
</evidence>
<evidence type="ECO:0000256" key="3">
    <source>
        <dbReference type="ARBA" id="ARBA00023002"/>
    </source>
</evidence>
<keyword evidence="9" id="KW-1185">Reference proteome</keyword>
<keyword evidence="3" id="KW-0560">Oxidoreductase</keyword>
<reference evidence="8 9" key="1">
    <citation type="submission" date="2024-02" db="EMBL/GenBank/DDBJ databases">
        <title>Microbulbifer aestuariivivens NBRC 112533.</title>
        <authorList>
            <person name="Ichikawa N."/>
            <person name="Katano-Makiyama Y."/>
            <person name="Hidaka K."/>
        </authorList>
    </citation>
    <scope>NUCLEOTIDE SEQUENCE [LARGE SCALE GENOMIC DNA]</scope>
    <source>
        <strain evidence="8 9">NBRC 112533</strain>
    </source>
</reference>
<evidence type="ECO:0000313" key="8">
    <source>
        <dbReference type="EMBL" id="GAA5526000.1"/>
    </source>
</evidence>
<gene>
    <name evidence="8" type="primary">nirD</name>
    <name evidence="8" type="ORF">Maes01_02586</name>
</gene>
<dbReference type="PANTHER" id="PTHR40562">
    <property type="match status" value="1"/>
</dbReference>
<evidence type="ECO:0000256" key="2">
    <source>
        <dbReference type="ARBA" id="ARBA00022723"/>
    </source>
</evidence>
<dbReference type="CDD" id="cd03529">
    <property type="entry name" value="Rieske_NirD"/>
    <property type="match status" value="1"/>
</dbReference>
<keyword evidence="4" id="KW-0408">Iron</keyword>
<dbReference type="InterPro" id="IPR012748">
    <property type="entry name" value="Rieske-like_NirD"/>
</dbReference>
<accession>A0ABP9WV50</accession>
<dbReference type="InterPro" id="IPR017881">
    <property type="entry name" value="NirD"/>
</dbReference>
<dbReference type="InterPro" id="IPR017941">
    <property type="entry name" value="Rieske_2Fe-2S"/>
</dbReference>
<dbReference type="PROSITE" id="PS51300">
    <property type="entry name" value="NIRD"/>
    <property type="match status" value="1"/>
</dbReference>